<name>A0A8J2NBQ0_9PLEO</name>
<keyword evidence="9" id="KW-1185">Reference proteome</keyword>
<gene>
    <name evidence="8" type="ORF">ALTATR162_LOCUS11691</name>
</gene>
<keyword evidence="3" id="KW-0378">Hydrolase</keyword>
<feature type="chain" id="PRO_5035170753" description="AB hydrolase-1 domain-containing protein" evidence="6">
    <location>
        <begin position="20"/>
        <end position="349"/>
    </location>
</feature>
<evidence type="ECO:0000256" key="1">
    <source>
        <dbReference type="ARBA" id="ARBA00004275"/>
    </source>
</evidence>
<comment type="caution">
    <text evidence="8">The sequence shown here is derived from an EMBL/GenBank/DDBJ whole genome shotgun (WGS) entry which is preliminary data.</text>
</comment>
<proteinExistence type="inferred from homology"/>
<feature type="signal peptide" evidence="6">
    <location>
        <begin position="1"/>
        <end position="19"/>
    </location>
</feature>
<organism evidence="8 9">
    <name type="scientific">Alternaria atra</name>
    <dbReference type="NCBI Taxonomy" id="119953"/>
    <lineage>
        <taxon>Eukaryota</taxon>
        <taxon>Fungi</taxon>
        <taxon>Dikarya</taxon>
        <taxon>Ascomycota</taxon>
        <taxon>Pezizomycotina</taxon>
        <taxon>Dothideomycetes</taxon>
        <taxon>Pleosporomycetidae</taxon>
        <taxon>Pleosporales</taxon>
        <taxon>Pleosporineae</taxon>
        <taxon>Pleosporaceae</taxon>
        <taxon>Alternaria</taxon>
        <taxon>Alternaria sect. Ulocladioides</taxon>
    </lineage>
</organism>
<dbReference type="Gene3D" id="3.40.50.1820">
    <property type="entry name" value="alpha/beta hydrolase"/>
    <property type="match status" value="1"/>
</dbReference>
<dbReference type="InterPro" id="IPR050266">
    <property type="entry name" value="AB_hydrolase_sf"/>
</dbReference>
<dbReference type="GO" id="GO:0016020">
    <property type="term" value="C:membrane"/>
    <property type="evidence" value="ECO:0007669"/>
    <property type="project" value="TreeGrafter"/>
</dbReference>
<feature type="domain" description="AB hydrolase-1" evidence="7">
    <location>
        <begin position="89"/>
        <end position="327"/>
    </location>
</feature>
<evidence type="ECO:0000256" key="5">
    <source>
        <dbReference type="ARBA" id="ARBA00023140"/>
    </source>
</evidence>
<dbReference type="InterPro" id="IPR000073">
    <property type="entry name" value="AB_hydrolase_1"/>
</dbReference>
<evidence type="ECO:0000313" key="9">
    <source>
        <dbReference type="Proteomes" id="UP000676310"/>
    </source>
</evidence>
<dbReference type="EMBL" id="CAJRGZ010000030">
    <property type="protein sequence ID" value="CAG5186745.1"/>
    <property type="molecule type" value="Genomic_DNA"/>
</dbReference>
<sequence>MKTAFACLIALANIIATSASDKLASQSLTCTVERYAAKQNKTITKEGQRCEPDRNMENRTEVWNKTGGFYYNNNGVNLFYTIEGTGDPIVLIHGWACDHSDWIFQIPFLLEYGFQVITIDQRGHGRSSTPVPAIDSQESPYSYDPETLADDAAALLEYLHVGNSSKRGAAIIMGHSLGGVVASELAFRHSKLVRALVLVDSAYYTPISQGELIVATLKNSSASTAPEVAASLFEAMESSVAERPAWIRAWRLRKTWGMPGYVVTAVFEQLIQFLGQWSTCIEYRVERKGVPKLVTVAEQSYADFENEVGLAEGDRVEVLDGGHWHFQINSTRFNAIIEEWFMARGYIGR</sequence>
<evidence type="ECO:0000256" key="3">
    <source>
        <dbReference type="ARBA" id="ARBA00022801"/>
    </source>
</evidence>
<keyword evidence="6" id="KW-0732">Signal</keyword>
<dbReference type="Proteomes" id="UP000676310">
    <property type="component" value="Unassembled WGS sequence"/>
</dbReference>
<dbReference type="AlphaFoldDB" id="A0A8J2NBQ0"/>
<dbReference type="GO" id="GO:0016787">
    <property type="term" value="F:hydrolase activity"/>
    <property type="evidence" value="ECO:0007669"/>
    <property type="project" value="UniProtKB-KW"/>
</dbReference>
<dbReference type="SUPFAM" id="SSF53474">
    <property type="entry name" value="alpha/beta-Hydrolases"/>
    <property type="match status" value="1"/>
</dbReference>
<evidence type="ECO:0000256" key="2">
    <source>
        <dbReference type="ARBA" id="ARBA00005668"/>
    </source>
</evidence>
<dbReference type="InterPro" id="IPR029058">
    <property type="entry name" value="AB_hydrolase_fold"/>
</dbReference>
<dbReference type="GeneID" id="67011991"/>
<dbReference type="OrthoDB" id="408373at2759"/>
<evidence type="ECO:0000256" key="6">
    <source>
        <dbReference type="SAM" id="SignalP"/>
    </source>
</evidence>
<dbReference type="GO" id="GO:0005777">
    <property type="term" value="C:peroxisome"/>
    <property type="evidence" value="ECO:0007669"/>
    <property type="project" value="UniProtKB-SubCell"/>
</dbReference>
<evidence type="ECO:0000313" key="8">
    <source>
        <dbReference type="EMBL" id="CAG5186745.1"/>
    </source>
</evidence>
<accession>A0A8J2NBQ0</accession>
<dbReference type="Pfam" id="PF12697">
    <property type="entry name" value="Abhydrolase_6"/>
    <property type="match status" value="1"/>
</dbReference>
<keyword evidence="5" id="KW-0576">Peroxisome</keyword>
<comment type="subcellular location">
    <subcellularLocation>
        <location evidence="1">Peroxisome</location>
    </subcellularLocation>
</comment>
<evidence type="ECO:0000259" key="7">
    <source>
        <dbReference type="Pfam" id="PF12697"/>
    </source>
</evidence>
<dbReference type="PANTHER" id="PTHR43798">
    <property type="entry name" value="MONOACYLGLYCEROL LIPASE"/>
    <property type="match status" value="1"/>
</dbReference>
<evidence type="ECO:0000256" key="4">
    <source>
        <dbReference type="ARBA" id="ARBA00023026"/>
    </source>
</evidence>
<reference evidence="8" key="1">
    <citation type="submission" date="2021-05" db="EMBL/GenBank/DDBJ databases">
        <authorList>
            <person name="Stam R."/>
        </authorList>
    </citation>
    <scope>NUCLEOTIDE SEQUENCE</scope>
    <source>
        <strain evidence="8">CS162</strain>
    </source>
</reference>
<keyword evidence="4" id="KW-0843">Virulence</keyword>
<dbReference type="RefSeq" id="XP_043175268.1">
    <property type="nucleotide sequence ID" value="XM_043319333.1"/>
</dbReference>
<comment type="similarity">
    <text evidence="2">Belongs to the AB hydrolase superfamily. AKT2 hydrolase family.</text>
</comment>
<protein>
    <recommendedName>
        <fullName evidence="7">AB hydrolase-1 domain-containing protein</fullName>
    </recommendedName>
</protein>
<dbReference type="PANTHER" id="PTHR43798:SF31">
    <property type="entry name" value="AB HYDROLASE SUPERFAMILY PROTEIN YCLE"/>
    <property type="match status" value="1"/>
</dbReference>